<dbReference type="PANTHER" id="PTHR46825">
    <property type="entry name" value="D-ALANYL-D-ALANINE-CARBOXYPEPTIDASE/ENDOPEPTIDASE AMPH"/>
    <property type="match status" value="1"/>
</dbReference>
<proteinExistence type="predicted"/>
<keyword evidence="3" id="KW-0378">Hydrolase</keyword>
<gene>
    <name evidence="3" type="ORF">CLV71_105187</name>
</gene>
<dbReference type="GO" id="GO:0004180">
    <property type="term" value="F:carboxypeptidase activity"/>
    <property type="evidence" value="ECO:0007669"/>
    <property type="project" value="UniProtKB-KW"/>
</dbReference>
<dbReference type="Proteomes" id="UP000294927">
    <property type="component" value="Unassembled WGS sequence"/>
</dbReference>
<organism evidence="3 4">
    <name type="scientific">Actinophytocola oryzae</name>
    <dbReference type="NCBI Taxonomy" id="502181"/>
    <lineage>
        <taxon>Bacteria</taxon>
        <taxon>Bacillati</taxon>
        <taxon>Actinomycetota</taxon>
        <taxon>Actinomycetes</taxon>
        <taxon>Pseudonocardiales</taxon>
        <taxon>Pseudonocardiaceae</taxon>
    </lineage>
</organism>
<keyword evidence="1" id="KW-0732">Signal</keyword>
<dbReference type="PROSITE" id="PS51257">
    <property type="entry name" value="PROKAR_LIPOPROTEIN"/>
    <property type="match status" value="1"/>
</dbReference>
<dbReference type="Gene3D" id="3.40.710.10">
    <property type="entry name" value="DD-peptidase/beta-lactamase superfamily"/>
    <property type="match status" value="1"/>
</dbReference>
<reference evidence="3 4" key="1">
    <citation type="submission" date="2019-03" db="EMBL/GenBank/DDBJ databases">
        <title>Genomic Encyclopedia of Archaeal and Bacterial Type Strains, Phase II (KMG-II): from individual species to whole genera.</title>
        <authorList>
            <person name="Goeker M."/>
        </authorList>
    </citation>
    <scope>NUCLEOTIDE SEQUENCE [LARGE SCALE GENOMIC DNA]</scope>
    <source>
        <strain evidence="3 4">DSM 45499</strain>
    </source>
</reference>
<dbReference type="AlphaFoldDB" id="A0A4R7VQM8"/>
<dbReference type="Pfam" id="PF00144">
    <property type="entry name" value="Beta-lactamase"/>
    <property type="match status" value="1"/>
</dbReference>
<name>A0A4R7VQM8_9PSEU</name>
<feature type="domain" description="Beta-lactamase-related" evidence="2">
    <location>
        <begin position="41"/>
        <end position="359"/>
    </location>
</feature>
<dbReference type="InterPro" id="IPR012338">
    <property type="entry name" value="Beta-lactam/transpept-like"/>
</dbReference>
<comment type="caution">
    <text evidence="3">The sequence shown here is derived from an EMBL/GenBank/DDBJ whole genome shotgun (WGS) entry which is preliminary data.</text>
</comment>
<protein>
    <submittedName>
        <fullName evidence="3">D-alanyl-D-alanine carboxypeptidase</fullName>
    </submittedName>
</protein>
<dbReference type="InterPro" id="IPR001466">
    <property type="entry name" value="Beta-lactam-related"/>
</dbReference>
<keyword evidence="3" id="KW-0645">Protease</keyword>
<evidence type="ECO:0000256" key="1">
    <source>
        <dbReference type="SAM" id="SignalP"/>
    </source>
</evidence>
<evidence type="ECO:0000313" key="4">
    <source>
        <dbReference type="Proteomes" id="UP000294927"/>
    </source>
</evidence>
<sequence>MLRKLGLAAVAVTLTACAAPTEETVPPQRVDAVTVQKDTVQRSLDALVGEDDFPGALAAVRSANGRTRDYVAGVGDLRTGAPVPPNGYVRIASNTKMFTATVVLQLVGEGKVGLDEPIETYLPGVVRGDGIDGHDISVRQLLQHTSGLPDYDEIMLTDYLAVRHTYFEPRQMVDAALTRPALSAPGTGWSYSNTNYVLAGLMVQQVTGRPLGEEITRRVIEPLGLRETYWPEAQTIRGRHPHGYWPGADGRPVDVTEMDPSPGWAAGQLVGTPRDLNTFLTGLLDGDLLAPAQLAEMKELVDAPDFDTTGTARYGLGLATFQLSCGGVAWTHGGNAPGYITRNAVAENGRAATIAVTGPAMNLPAAEHVEDALDTALCA</sequence>
<dbReference type="OrthoDB" id="503788at2"/>
<dbReference type="InterPro" id="IPR050491">
    <property type="entry name" value="AmpC-like"/>
</dbReference>
<evidence type="ECO:0000313" key="3">
    <source>
        <dbReference type="EMBL" id="TDV52056.1"/>
    </source>
</evidence>
<dbReference type="EMBL" id="SOCP01000005">
    <property type="protein sequence ID" value="TDV52056.1"/>
    <property type="molecule type" value="Genomic_DNA"/>
</dbReference>
<feature type="signal peptide" evidence="1">
    <location>
        <begin position="1"/>
        <end position="18"/>
    </location>
</feature>
<feature type="chain" id="PRO_5020595332" evidence="1">
    <location>
        <begin position="19"/>
        <end position="379"/>
    </location>
</feature>
<accession>A0A4R7VQM8</accession>
<dbReference type="SUPFAM" id="SSF56601">
    <property type="entry name" value="beta-lactamase/transpeptidase-like"/>
    <property type="match status" value="1"/>
</dbReference>
<evidence type="ECO:0000259" key="2">
    <source>
        <dbReference type="Pfam" id="PF00144"/>
    </source>
</evidence>
<keyword evidence="3" id="KW-0121">Carboxypeptidase</keyword>
<dbReference type="RefSeq" id="WP_133903467.1">
    <property type="nucleotide sequence ID" value="NZ_SOCP01000005.1"/>
</dbReference>
<keyword evidence="4" id="KW-1185">Reference proteome</keyword>
<dbReference type="PANTHER" id="PTHR46825:SF7">
    <property type="entry name" value="D-ALANYL-D-ALANINE CARBOXYPEPTIDASE"/>
    <property type="match status" value="1"/>
</dbReference>